<accession>A0A6C0L385</accession>
<keyword evidence="1" id="KW-0614">Plasmid</keyword>
<dbReference type="AlphaFoldDB" id="A0A6C0L385"/>
<name>A0A6C0L385_PSEAI</name>
<sequence length="51" mass="5794">MVDPLRWLGIIFLRLEKGGRRFQDGKSTEKNISKNPLAIGCSLLQTSNYVE</sequence>
<organism evidence="1">
    <name type="scientific">Pseudomonas aeruginosa</name>
    <dbReference type="NCBI Taxonomy" id="287"/>
    <lineage>
        <taxon>Bacteria</taxon>
        <taxon>Pseudomonadati</taxon>
        <taxon>Pseudomonadota</taxon>
        <taxon>Gammaproteobacteria</taxon>
        <taxon>Pseudomonadales</taxon>
        <taxon>Pseudomonadaceae</taxon>
        <taxon>Pseudomonas</taxon>
    </lineage>
</organism>
<reference evidence="1" key="1">
    <citation type="submission" date="2019-10" db="EMBL/GenBank/DDBJ databases">
        <title>Extensively Drug-Resistant Pseudomonas aeruginosa ST664 clone carrying KPC-2-encoding megaplasmid in a burn clinic.</title>
        <authorList>
            <person name="Li Z."/>
            <person name="Cai Z."/>
            <person name="Cai Z."/>
            <person name="Zhang Y."/>
            <person name="Fu T."/>
            <person name="Jin Y."/>
            <person name="Cheng Z."/>
            <person name="Jin S."/>
            <person name="Wu W."/>
            <person name="Yang L."/>
            <person name="Bai F."/>
        </authorList>
    </citation>
    <scope>NUCLEOTIDE SEQUENCE</scope>
    <source>
        <strain evidence="1">NK546</strain>
        <plasmid evidence="1">pNK546b</plasmid>
    </source>
</reference>
<protein>
    <submittedName>
        <fullName evidence="1">Uncharacterized protein</fullName>
    </submittedName>
</protein>
<proteinExistence type="predicted"/>
<evidence type="ECO:0000313" key="1">
    <source>
        <dbReference type="EMBL" id="QHU24439.1"/>
    </source>
</evidence>
<dbReference type="EMBL" id="MN583270">
    <property type="protein sequence ID" value="QHU24439.1"/>
    <property type="molecule type" value="Genomic_DNA"/>
</dbReference>
<geneLocation type="plasmid" evidence="1">
    <name>pNK546b</name>
</geneLocation>